<proteinExistence type="predicted"/>
<dbReference type="EnsemblPlants" id="OMERI02G01510.3">
    <property type="protein sequence ID" value="OMERI02G01510.3"/>
    <property type="gene ID" value="OMERI02G01510"/>
</dbReference>
<evidence type="ECO:0000256" key="1">
    <source>
        <dbReference type="SAM" id="SignalP"/>
    </source>
</evidence>
<reference evidence="2" key="1">
    <citation type="submission" date="2015-04" db="UniProtKB">
        <authorList>
            <consortium name="EnsemblPlants"/>
        </authorList>
    </citation>
    <scope>IDENTIFICATION</scope>
</reference>
<dbReference type="HOGENOM" id="CLU_1613440_0_0_1"/>
<organism evidence="2">
    <name type="scientific">Oryza meridionalis</name>
    <dbReference type="NCBI Taxonomy" id="40149"/>
    <lineage>
        <taxon>Eukaryota</taxon>
        <taxon>Viridiplantae</taxon>
        <taxon>Streptophyta</taxon>
        <taxon>Embryophyta</taxon>
        <taxon>Tracheophyta</taxon>
        <taxon>Spermatophyta</taxon>
        <taxon>Magnoliopsida</taxon>
        <taxon>Liliopsida</taxon>
        <taxon>Poales</taxon>
        <taxon>Poaceae</taxon>
        <taxon>BOP clade</taxon>
        <taxon>Oryzoideae</taxon>
        <taxon>Oryzeae</taxon>
        <taxon>Oryzinae</taxon>
        <taxon>Oryza</taxon>
    </lineage>
</organism>
<feature type="chain" id="PRO_5002355647" evidence="1">
    <location>
        <begin position="24"/>
        <end position="174"/>
    </location>
</feature>
<feature type="signal peptide" evidence="1">
    <location>
        <begin position="1"/>
        <end position="23"/>
    </location>
</feature>
<evidence type="ECO:0000313" key="2">
    <source>
        <dbReference type="EnsemblPlants" id="OMERI02G01510.3"/>
    </source>
</evidence>
<reference evidence="2" key="2">
    <citation type="submission" date="2018-05" db="EMBL/GenBank/DDBJ databases">
        <title>OmerRS3 (Oryza meridionalis Reference Sequence Version 3).</title>
        <authorList>
            <person name="Zhang J."/>
            <person name="Kudrna D."/>
            <person name="Lee S."/>
            <person name="Talag J."/>
            <person name="Welchert J."/>
            <person name="Wing R.A."/>
        </authorList>
    </citation>
    <scope>NUCLEOTIDE SEQUENCE [LARGE SCALE GENOMIC DNA]</scope>
    <source>
        <strain evidence="2">cv. OR44</strain>
    </source>
</reference>
<evidence type="ECO:0000313" key="3">
    <source>
        <dbReference type="Proteomes" id="UP000008021"/>
    </source>
</evidence>
<dbReference type="Gramene" id="OMERI02G01510.3">
    <property type="protein sequence ID" value="OMERI02G01510.3"/>
    <property type="gene ID" value="OMERI02G01510"/>
</dbReference>
<keyword evidence="3" id="KW-1185">Reference proteome</keyword>
<keyword evidence="1" id="KW-0732">Signal</keyword>
<sequence>MDRGWRLARTLVFALLAFHSHVALPPPTPLSSAAAVAVFMLLRREFELNPCAEERRRTTRTMIWGVRVGRRWAAAEKEKSILLKKSLHSNSNINQFPALGCGGKRVGAEGSAWGRWIEGAGAAVEGEGPSERRANFFSPSYPYRNERPDVYTERYQYRPKCSCFGCWQSAAELP</sequence>
<dbReference type="AlphaFoldDB" id="A0A0E0CEA5"/>
<protein>
    <submittedName>
        <fullName evidence="2">Uncharacterized protein</fullName>
    </submittedName>
</protein>
<name>A0A0E0CEA5_9ORYZ</name>
<dbReference type="Proteomes" id="UP000008021">
    <property type="component" value="Chromosome 2"/>
</dbReference>
<accession>A0A0E0CEA5</accession>